<proteinExistence type="predicted"/>
<feature type="transmembrane region" description="Helical" evidence="1">
    <location>
        <begin position="34"/>
        <end position="54"/>
    </location>
</feature>
<evidence type="ECO:0000256" key="1">
    <source>
        <dbReference type="SAM" id="Phobius"/>
    </source>
</evidence>
<keyword evidence="1" id="KW-0472">Membrane</keyword>
<feature type="transmembrane region" description="Helical" evidence="1">
    <location>
        <begin position="7"/>
        <end position="28"/>
    </location>
</feature>
<keyword evidence="1" id="KW-1133">Transmembrane helix</keyword>
<accession>A0A383BWZ1</accession>
<dbReference type="AlphaFoldDB" id="A0A383BWZ1"/>
<protein>
    <submittedName>
        <fullName evidence="2">Uncharacterized protein</fullName>
    </submittedName>
</protein>
<feature type="transmembrane region" description="Helical" evidence="1">
    <location>
        <begin position="66"/>
        <end position="88"/>
    </location>
</feature>
<gene>
    <name evidence="2" type="ORF">METZ01_LOCUS477541</name>
</gene>
<feature type="non-terminal residue" evidence="2">
    <location>
        <position position="1"/>
    </location>
</feature>
<sequence length="101" mass="11564">GSITKTLYYAFMILCFVLTPYFVVVGNIWVNTGLMWTCISMAALMLMLVTNLVLCHELHLKKKNIFLFPLGAIVMVAIMINSMIQVVFLGRAQWRGRTYKQ</sequence>
<evidence type="ECO:0000313" key="2">
    <source>
        <dbReference type="EMBL" id="SVE24687.1"/>
    </source>
</evidence>
<organism evidence="2">
    <name type="scientific">marine metagenome</name>
    <dbReference type="NCBI Taxonomy" id="408172"/>
    <lineage>
        <taxon>unclassified sequences</taxon>
        <taxon>metagenomes</taxon>
        <taxon>ecological metagenomes</taxon>
    </lineage>
</organism>
<name>A0A383BWZ1_9ZZZZ</name>
<dbReference type="EMBL" id="UINC01204111">
    <property type="protein sequence ID" value="SVE24687.1"/>
    <property type="molecule type" value="Genomic_DNA"/>
</dbReference>
<reference evidence="2" key="1">
    <citation type="submission" date="2018-05" db="EMBL/GenBank/DDBJ databases">
        <authorList>
            <person name="Lanie J.A."/>
            <person name="Ng W.-L."/>
            <person name="Kazmierczak K.M."/>
            <person name="Andrzejewski T.M."/>
            <person name="Davidsen T.M."/>
            <person name="Wayne K.J."/>
            <person name="Tettelin H."/>
            <person name="Glass J.I."/>
            <person name="Rusch D."/>
            <person name="Podicherti R."/>
            <person name="Tsui H.-C.T."/>
            <person name="Winkler M.E."/>
        </authorList>
    </citation>
    <scope>NUCLEOTIDE SEQUENCE</scope>
</reference>
<keyword evidence="1" id="KW-0812">Transmembrane</keyword>